<evidence type="ECO:0000256" key="6">
    <source>
        <dbReference type="ARBA" id="ARBA00023033"/>
    </source>
</evidence>
<dbReference type="GO" id="GO:0020037">
    <property type="term" value="F:heme binding"/>
    <property type="evidence" value="ECO:0007669"/>
    <property type="project" value="InterPro"/>
</dbReference>
<dbReference type="GO" id="GO:0005506">
    <property type="term" value="F:iron ion binding"/>
    <property type="evidence" value="ECO:0007669"/>
    <property type="project" value="InterPro"/>
</dbReference>
<dbReference type="SUPFAM" id="SSF48264">
    <property type="entry name" value="Cytochrome P450"/>
    <property type="match status" value="1"/>
</dbReference>
<dbReference type="PANTHER" id="PTHR46696:SF1">
    <property type="entry name" value="CYTOCHROME P450 YJIB-RELATED"/>
    <property type="match status" value="1"/>
</dbReference>
<dbReference type="InterPro" id="IPR017972">
    <property type="entry name" value="Cyt_P450_CS"/>
</dbReference>
<dbReference type="CDD" id="cd11030">
    <property type="entry name" value="CYP105-like"/>
    <property type="match status" value="1"/>
</dbReference>
<dbReference type="PRINTS" id="PR00385">
    <property type="entry name" value="P450"/>
</dbReference>
<accession>A0AAU3H4N2</accession>
<organism evidence="9">
    <name type="scientific">Streptomyces sp. NBC_01401</name>
    <dbReference type="NCBI Taxonomy" id="2903854"/>
    <lineage>
        <taxon>Bacteria</taxon>
        <taxon>Bacillati</taxon>
        <taxon>Actinomycetota</taxon>
        <taxon>Actinomycetes</taxon>
        <taxon>Kitasatosporales</taxon>
        <taxon>Streptomycetaceae</taxon>
        <taxon>Streptomyces</taxon>
    </lineage>
</organism>
<proteinExistence type="inferred from homology"/>
<dbReference type="InterPro" id="IPR036396">
    <property type="entry name" value="Cyt_P450_sf"/>
</dbReference>
<dbReference type="PRINTS" id="PR00359">
    <property type="entry name" value="BP450"/>
</dbReference>
<evidence type="ECO:0000256" key="4">
    <source>
        <dbReference type="ARBA" id="ARBA00023002"/>
    </source>
</evidence>
<reference evidence="9" key="1">
    <citation type="submission" date="2022-10" db="EMBL/GenBank/DDBJ databases">
        <title>The complete genomes of actinobacterial strains from the NBC collection.</title>
        <authorList>
            <person name="Joergensen T.S."/>
            <person name="Alvarez Arevalo M."/>
            <person name="Sterndorff E.B."/>
            <person name="Faurdal D."/>
            <person name="Vuksanovic O."/>
            <person name="Mourched A.-S."/>
            <person name="Charusanti P."/>
            <person name="Shaw S."/>
            <person name="Blin K."/>
            <person name="Weber T."/>
        </authorList>
    </citation>
    <scope>NUCLEOTIDE SEQUENCE</scope>
    <source>
        <strain evidence="9">NBC_01401</strain>
    </source>
</reference>
<keyword evidence="6 7" id="KW-0503">Monooxygenase</keyword>
<dbReference type="GO" id="GO:0016705">
    <property type="term" value="F:oxidoreductase activity, acting on paired donors, with incorporation or reduction of molecular oxygen"/>
    <property type="evidence" value="ECO:0007669"/>
    <property type="project" value="InterPro"/>
</dbReference>
<dbReference type="InterPro" id="IPR001128">
    <property type="entry name" value="Cyt_P450"/>
</dbReference>
<evidence type="ECO:0000256" key="2">
    <source>
        <dbReference type="ARBA" id="ARBA00022617"/>
    </source>
</evidence>
<evidence type="ECO:0000256" key="8">
    <source>
        <dbReference type="SAM" id="MobiDB-lite"/>
    </source>
</evidence>
<protein>
    <submittedName>
        <fullName evidence="9">Cytochrome P450</fullName>
    </submittedName>
</protein>
<comment type="similarity">
    <text evidence="1 7">Belongs to the cytochrome P450 family.</text>
</comment>
<keyword evidence="2 7" id="KW-0349">Heme</keyword>
<dbReference type="Pfam" id="PF00067">
    <property type="entry name" value="p450"/>
    <property type="match status" value="1"/>
</dbReference>
<dbReference type="InterPro" id="IPR002397">
    <property type="entry name" value="Cyt_P450_B"/>
</dbReference>
<keyword evidence="4 7" id="KW-0560">Oxidoreductase</keyword>
<evidence type="ECO:0000256" key="7">
    <source>
        <dbReference type="RuleBase" id="RU000461"/>
    </source>
</evidence>
<dbReference type="PANTHER" id="PTHR46696">
    <property type="entry name" value="P450, PUTATIVE (EUROFUNG)-RELATED"/>
    <property type="match status" value="1"/>
</dbReference>
<keyword evidence="3 7" id="KW-0479">Metal-binding</keyword>
<evidence type="ECO:0000256" key="1">
    <source>
        <dbReference type="ARBA" id="ARBA00010617"/>
    </source>
</evidence>
<sequence length="413" mass="45330">MTQRATGTDVSDELPHYPSPRSEGCPFAPPPGLLALQDEGKSVVRAETWDGSTPWVAVTHAAQRQLLADPRVSANIGADGYPHTTEAMKVHASEMQPSINNTDGAEHTRWRRMLTSSFTRHRMEKLRPAIQKITDDLITEMLAGPSPTDLNEVLSLPLPSLMICELLGVPYSDHGFFQEHAGVTNARFKTPEESAETVRVLRAYISGLIEAKMGNPGEDVLSDLGARVKDGSLDLDEASRLGHILLVAGHDTSANMITLGTALLLEHPDQLALLRDNADDPKFVANAVEELLRYLTIPHLLARRAVVEDIEIDGEIIRAGEGIIAALPAANWDPQAFPEPESLDLTRKAAHHMAFSWGPHQCIGQQLARIELHVVFSTLFQRVPGLRLAVDPSELKFKEDSQAYGIYELPVAW</sequence>
<evidence type="ECO:0000256" key="5">
    <source>
        <dbReference type="ARBA" id="ARBA00023004"/>
    </source>
</evidence>
<feature type="region of interest" description="Disordered" evidence="8">
    <location>
        <begin position="1"/>
        <end position="30"/>
    </location>
</feature>
<evidence type="ECO:0000256" key="3">
    <source>
        <dbReference type="ARBA" id="ARBA00022723"/>
    </source>
</evidence>
<name>A0AAU3H4N2_9ACTN</name>
<dbReference type="EMBL" id="CP109535">
    <property type="protein sequence ID" value="WTY99832.1"/>
    <property type="molecule type" value="Genomic_DNA"/>
</dbReference>
<dbReference type="AlphaFoldDB" id="A0AAU3H4N2"/>
<keyword evidence="5 7" id="KW-0408">Iron</keyword>
<evidence type="ECO:0000313" key="9">
    <source>
        <dbReference type="EMBL" id="WTY99832.1"/>
    </source>
</evidence>
<dbReference type="FunFam" id="1.10.630.10:FF:000018">
    <property type="entry name" value="Cytochrome P450 monooxygenase"/>
    <property type="match status" value="1"/>
</dbReference>
<dbReference type="GO" id="GO:0004497">
    <property type="term" value="F:monooxygenase activity"/>
    <property type="evidence" value="ECO:0007669"/>
    <property type="project" value="UniProtKB-KW"/>
</dbReference>
<dbReference type="Gene3D" id="1.10.630.10">
    <property type="entry name" value="Cytochrome P450"/>
    <property type="match status" value="1"/>
</dbReference>
<dbReference type="PROSITE" id="PS00086">
    <property type="entry name" value="CYTOCHROME_P450"/>
    <property type="match status" value="1"/>
</dbReference>
<gene>
    <name evidence="9" type="ORF">OG626_35465</name>
</gene>